<feature type="compositionally biased region" description="Gly residues" evidence="1">
    <location>
        <begin position="642"/>
        <end position="657"/>
    </location>
</feature>
<accession>A0AAV4J9D1</accession>
<feature type="region of interest" description="Disordered" evidence="1">
    <location>
        <begin position="594"/>
        <end position="626"/>
    </location>
</feature>
<comment type="caution">
    <text evidence="2">The sequence shown here is derived from an EMBL/GenBank/DDBJ whole genome shotgun (WGS) entry which is preliminary data.</text>
</comment>
<organism evidence="2 3">
    <name type="scientific">Elysia marginata</name>
    <dbReference type="NCBI Taxonomy" id="1093978"/>
    <lineage>
        <taxon>Eukaryota</taxon>
        <taxon>Metazoa</taxon>
        <taxon>Spiralia</taxon>
        <taxon>Lophotrochozoa</taxon>
        <taxon>Mollusca</taxon>
        <taxon>Gastropoda</taxon>
        <taxon>Heterobranchia</taxon>
        <taxon>Euthyneura</taxon>
        <taxon>Panpulmonata</taxon>
        <taxon>Sacoglossa</taxon>
        <taxon>Placobranchoidea</taxon>
        <taxon>Plakobranchidae</taxon>
        <taxon>Elysia</taxon>
    </lineage>
</organism>
<evidence type="ECO:0000313" key="2">
    <source>
        <dbReference type="EMBL" id="GFS18082.1"/>
    </source>
</evidence>
<evidence type="ECO:0000313" key="3">
    <source>
        <dbReference type="Proteomes" id="UP000762676"/>
    </source>
</evidence>
<keyword evidence="3" id="KW-1185">Reference proteome</keyword>
<feature type="compositionally biased region" description="Basic and acidic residues" evidence="1">
    <location>
        <begin position="344"/>
        <end position="358"/>
    </location>
</feature>
<feature type="compositionally biased region" description="Gly residues" evidence="1">
    <location>
        <begin position="426"/>
        <end position="436"/>
    </location>
</feature>
<sequence length="684" mass="74147">MLAARLGNIQVVRVMMEAQTSGSVTIDLSATDNNGQAAIHHAMESANTDIKTSSESTSVKNSVEITRLLAACGGAEFPSVSHAGTSGDRQRPLTPTAPDESVGDFEMVDMRGSSPRRNIVAETQPKTANDLKVKPIATITSSKEVVALKEDNKELDSNSDTAKQWAESLRQEHEHAGRLTALASPAPSSRPGSRLGGGVGIPLKDKHPPPSRSALGVGGGRGMRAGSAAKLSSHHRPSSRLRASSVETEDDDEDEEISLESLSDLLGTVRQYAREIHEIYAPIQKDEEERIRKKKERLARQKLQPNRKVESIDEAVWENWKKSREQEKSALVAPLAPPPSNQHQEVRVEIHAIEEQLKQRVQGRSRPQGPAHSKSTEPSWPGGAPVAMLTVEDEQLLSSTWPRGRLRPKSRERFWSDMSARSVGDQGRGGPGGGGHSSISYPCSPSTSFAVSDRPNGRPQLSQGSQNPRLGGTSARQTGDPQANNIQHERDILNKAFQKMQKPVPILKSFNKNIESPSESNSSKANRRLKEQVITSRQSVIQVARQHQQTRQAQVQQQSQQQQQQHQLQVPSISIIGHDNSYSGNQQMKDVGGALPSATSQDIVDSTTSFQFSPPSPPVDPSPSQDCVIPSSDVIYGDVHGNKGGISRGQFKDGGAGAKSSGRGLRHRKSVDKGLGNGIVLEKY</sequence>
<dbReference type="EMBL" id="BMAT01009997">
    <property type="protein sequence ID" value="GFS18082.1"/>
    <property type="molecule type" value="Genomic_DNA"/>
</dbReference>
<feature type="compositionally biased region" description="Low complexity" evidence="1">
    <location>
        <begin position="437"/>
        <end position="448"/>
    </location>
</feature>
<feature type="region of interest" description="Disordered" evidence="1">
    <location>
        <begin position="77"/>
        <end position="103"/>
    </location>
</feature>
<evidence type="ECO:0000256" key="1">
    <source>
        <dbReference type="SAM" id="MobiDB-lite"/>
    </source>
</evidence>
<reference evidence="2 3" key="1">
    <citation type="journal article" date="2021" name="Elife">
        <title>Chloroplast acquisition without the gene transfer in kleptoplastic sea slugs, Plakobranchus ocellatus.</title>
        <authorList>
            <person name="Maeda T."/>
            <person name="Takahashi S."/>
            <person name="Yoshida T."/>
            <person name="Shimamura S."/>
            <person name="Takaki Y."/>
            <person name="Nagai Y."/>
            <person name="Toyoda A."/>
            <person name="Suzuki Y."/>
            <person name="Arimoto A."/>
            <person name="Ishii H."/>
            <person name="Satoh N."/>
            <person name="Nishiyama T."/>
            <person name="Hasebe M."/>
            <person name="Maruyama T."/>
            <person name="Minagawa J."/>
            <person name="Obokata J."/>
            <person name="Shigenobu S."/>
        </authorList>
    </citation>
    <scope>NUCLEOTIDE SEQUENCE [LARGE SCALE GENOMIC DNA]</scope>
</reference>
<gene>
    <name evidence="2" type="ORF">ElyMa_004997900</name>
</gene>
<feature type="compositionally biased region" description="Acidic residues" evidence="1">
    <location>
        <begin position="247"/>
        <end position="256"/>
    </location>
</feature>
<feature type="region of interest" description="Disordered" evidence="1">
    <location>
        <begin position="151"/>
        <end position="256"/>
    </location>
</feature>
<protein>
    <submittedName>
        <fullName evidence="2">Uncharacterized protein</fullName>
    </submittedName>
</protein>
<dbReference type="AlphaFoldDB" id="A0AAV4J9D1"/>
<feature type="region of interest" description="Disordered" evidence="1">
    <location>
        <begin position="640"/>
        <end position="671"/>
    </location>
</feature>
<feature type="compositionally biased region" description="Low complexity" evidence="1">
    <location>
        <begin position="178"/>
        <end position="193"/>
    </location>
</feature>
<feature type="region of interest" description="Disordered" evidence="1">
    <location>
        <begin position="327"/>
        <end position="486"/>
    </location>
</feature>
<feature type="compositionally biased region" description="Polar residues" evidence="1">
    <location>
        <begin position="459"/>
        <end position="486"/>
    </location>
</feature>
<proteinExistence type="predicted"/>
<feature type="compositionally biased region" description="Polar residues" evidence="1">
    <location>
        <begin position="510"/>
        <end position="524"/>
    </location>
</feature>
<name>A0AAV4J9D1_9GAST</name>
<feature type="region of interest" description="Disordered" evidence="1">
    <location>
        <begin position="509"/>
        <end position="529"/>
    </location>
</feature>
<dbReference type="Proteomes" id="UP000762676">
    <property type="component" value="Unassembled WGS sequence"/>
</dbReference>